<dbReference type="AlphaFoldDB" id="A0A2Z7C7L8"/>
<keyword evidence="2" id="KW-1185">Reference proteome</keyword>
<dbReference type="EMBL" id="KQ999906">
    <property type="protein sequence ID" value="KZV40630.1"/>
    <property type="molecule type" value="Genomic_DNA"/>
</dbReference>
<evidence type="ECO:0000313" key="1">
    <source>
        <dbReference type="EMBL" id="KZV40630.1"/>
    </source>
</evidence>
<reference evidence="1 2" key="1">
    <citation type="journal article" date="2015" name="Proc. Natl. Acad. Sci. U.S.A.">
        <title>The resurrection genome of Boea hygrometrica: A blueprint for survival of dehydration.</title>
        <authorList>
            <person name="Xiao L."/>
            <person name="Yang G."/>
            <person name="Zhang L."/>
            <person name="Yang X."/>
            <person name="Zhao S."/>
            <person name="Ji Z."/>
            <person name="Zhou Q."/>
            <person name="Hu M."/>
            <person name="Wang Y."/>
            <person name="Chen M."/>
            <person name="Xu Y."/>
            <person name="Jin H."/>
            <person name="Xiao X."/>
            <person name="Hu G."/>
            <person name="Bao F."/>
            <person name="Hu Y."/>
            <person name="Wan P."/>
            <person name="Li L."/>
            <person name="Deng X."/>
            <person name="Kuang T."/>
            <person name="Xiang C."/>
            <person name="Zhu J.K."/>
            <person name="Oliver M.J."/>
            <person name="He Y."/>
        </authorList>
    </citation>
    <scope>NUCLEOTIDE SEQUENCE [LARGE SCALE GENOMIC DNA]</scope>
    <source>
        <strain evidence="2">cv. XS01</strain>
    </source>
</reference>
<organism evidence="1 2">
    <name type="scientific">Dorcoceras hygrometricum</name>
    <dbReference type="NCBI Taxonomy" id="472368"/>
    <lineage>
        <taxon>Eukaryota</taxon>
        <taxon>Viridiplantae</taxon>
        <taxon>Streptophyta</taxon>
        <taxon>Embryophyta</taxon>
        <taxon>Tracheophyta</taxon>
        <taxon>Spermatophyta</taxon>
        <taxon>Magnoliopsida</taxon>
        <taxon>eudicotyledons</taxon>
        <taxon>Gunneridae</taxon>
        <taxon>Pentapetalae</taxon>
        <taxon>asterids</taxon>
        <taxon>lamiids</taxon>
        <taxon>Lamiales</taxon>
        <taxon>Gesneriaceae</taxon>
        <taxon>Didymocarpoideae</taxon>
        <taxon>Trichosporeae</taxon>
        <taxon>Loxocarpinae</taxon>
        <taxon>Dorcoceras</taxon>
    </lineage>
</organism>
<gene>
    <name evidence="1" type="ORF">F511_23426</name>
</gene>
<name>A0A2Z7C7L8_9LAMI</name>
<protein>
    <submittedName>
        <fullName evidence="1">Dihydroorotase (ISS)</fullName>
    </submittedName>
</protein>
<proteinExistence type="predicted"/>
<evidence type="ECO:0000313" key="2">
    <source>
        <dbReference type="Proteomes" id="UP000250235"/>
    </source>
</evidence>
<dbReference type="Proteomes" id="UP000250235">
    <property type="component" value="Unassembled WGS sequence"/>
</dbReference>
<sequence length="168" mass="18954">MMAAEHKAPDCAEEMRSELLVIGIEKNKSVTCLQEHIVTISLAWFLTRAMLPGVAATIYKGILCTIAPLMLSLNALMEKLISQLFCKTPVLCRQQYEDADLVCLMIAEENLKCWFYQVSSSPGTVRIRAYERTISLEVLTERVRSERNFETVQEHNGVYGASYIKSEG</sequence>
<accession>A0A2Z7C7L8</accession>